<accession>A0ABT7FGU5</accession>
<dbReference type="PANTHER" id="PTHR31834:SF1">
    <property type="entry name" value="INITIATION-SPECIFIC ALPHA-1,6-MANNOSYLTRANSFERASE"/>
    <property type="match status" value="1"/>
</dbReference>
<dbReference type="InterPro" id="IPR039367">
    <property type="entry name" value="Och1-like"/>
</dbReference>
<name>A0ABT7FGU5_9RHOB</name>
<dbReference type="SUPFAM" id="SSF53448">
    <property type="entry name" value="Nucleotide-diphospho-sugar transferases"/>
    <property type="match status" value="1"/>
</dbReference>
<dbReference type="Gene3D" id="1.25.40.10">
    <property type="entry name" value="Tetratricopeptide repeat domain"/>
    <property type="match status" value="2"/>
</dbReference>
<organism evidence="1 2">
    <name type="scientific">Sedimentitalea xiamensis</name>
    <dbReference type="NCBI Taxonomy" id="3050037"/>
    <lineage>
        <taxon>Bacteria</taxon>
        <taxon>Pseudomonadati</taxon>
        <taxon>Pseudomonadota</taxon>
        <taxon>Alphaproteobacteria</taxon>
        <taxon>Rhodobacterales</taxon>
        <taxon>Paracoccaceae</taxon>
        <taxon>Sedimentitalea</taxon>
    </lineage>
</organism>
<dbReference type="SUPFAM" id="SSF48452">
    <property type="entry name" value="TPR-like"/>
    <property type="match status" value="3"/>
</dbReference>
<keyword evidence="2" id="KW-1185">Reference proteome</keyword>
<dbReference type="Pfam" id="PF13432">
    <property type="entry name" value="TPR_16"/>
    <property type="match status" value="2"/>
</dbReference>
<dbReference type="InterPro" id="IPR029044">
    <property type="entry name" value="Nucleotide-diphossugar_trans"/>
</dbReference>
<dbReference type="Proteomes" id="UP001227126">
    <property type="component" value="Unassembled WGS sequence"/>
</dbReference>
<comment type="caution">
    <text evidence="1">The sequence shown here is derived from an EMBL/GenBank/DDBJ whole genome shotgun (WGS) entry which is preliminary data.</text>
</comment>
<dbReference type="Pfam" id="PF14559">
    <property type="entry name" value="TPR_19"/>
    <property type="match status" value="2"/>
</dbReference>
<dbReference type="Gene3D" id="3.90.550.20">
    <property type="match status" value="1"/>
</dbReference>
<dbReference type="InterPro" id="IPR007577">
    <property type="entry name" value="GlycoTrfase_DXD_sugar-bd_CS"/>
</dbReference>
<protein>
    <submittedName>
        <fullName evidence="1">Tetratricopeptide repeat protein</fullName>
    </submittedName>
</protein>
<dbReference type="Pfam" id="PF04488">
    <property type="entry name" value="Gly_transf_sug"/>
    <property type="match status" value="1"/>
</dbReference>
<proteinExistence type="predicted"/>
<evidence type="ECO:0000313" key="1">
    <source>
        <dbReference type="EMBL" id="MDK3074307.1"/>
    </source>
</evidence>
<dbReference type="InterPro" id="IPR011990">
    <property type="entry name" value="TPR-like_helical_dom_sf"/>
</dbReference>
<gene>
    <name evidence="1" type="ORF">QO034_14445</name>
</gene>
<evidence type="ECO:0000313" key="2">
    <source>
        <dbReference type="Proteomes" id="UP001227126"/>
    </source>
</evidence>
<sequence length="924" mass="101291">MVEDKPASVLPRMLQRLVAARDIMLSNDPDFSTPIRARMSLASALSALGADAEAIPLYDSVLAEHPSYPAAEKARAKAVLAAGLADVPDFTSRLEQARSCLKQGRLSDAQDAFDRILVDDPENQPAQIGCIDVALRKGDLSRAIALARQGLERLPDNIPFGLRLAQGLQRKGHIVEAIDLFEDMRRRAPDHPRTGISLARAYLDTGRLSEAQKIVGRILSETPGDREALLLQIDMAKAVNDLDETLHNCDVALEHHPDDRTFLDRKAHVLMRCARPLEALAILKRLCANAPDDGPLQARTARACLAAGRVDDAQRILRQAPASIPVTLLLAEMEEQAGDIDVALQRLAPHVDSDASATPDATSALVVKFCTLCLRNGQVDRARCALASADIEVENLQPIHLLQLMQVAAKMDANEIMTVALDSALSRDAIPHPLAMHILRLVQSAGRPDLTDRARDMLEQRVSVVQRAAFRIESDALTLGPDAAIARARASGPVRRNPDSARALASALLQTGNCDLLLRYLSLCRHRWPSDPDFAIHQANALGELGQPEEALAVLDELASVDAPLNIMRRRLRILYESGRLAEAEKLLETAGNPPAMLLSPIIRLLLNIARDRIDAALALASDVATQIAGDHSTAARFSVTHIGALLNEARIYKLARGTGPSAAQVDPKSLQRSFFLPAKQAIDRNRPEAVDAIPTADHSDIPRQVFQYWNTDPAPDEVTRIMSTWQSAPGYRHCLMNRNDARAFLRDAFDAEHERAFRMANHVAEECDFLRLCVLLARGGIYADADDRLIGDPEVLRRAGRGMVLLREPVGAIANNLLLARPGHPLLQIAVDMARDSLLARENDNTWSKTGPGLLTRATAAYLSDTSPDEVSRDLTLLPRYLGQRVVQFHVRLPYKTTQVHWNMTAGALPLDIVRMIERDLAD</sequence>
<dbReference type="RefSeq" id="WP_284486240.1">
    <property type="nucleotide sequence ID" value="NZ_JASNJE010000018.1"/>
</dbReference>
<dbReference type="PANTHER" id="PTHR31834">
    <property type="entry name" value="INITIATION-SPECIFIC ALPHA-1,6-MANNOSYLTRANSFERASE"/>
    <property type="match status" value="1"/>
</dbReference>
<reference evidence="1 2" key="1">
    <citation type="submission" date="2023-05" db="EMBL/GenBank/DDBJ databases">
        <title>Sedimentitalea sp. nov. JM2-8.</title>
        <authorList>
            <person name="Huang J."/>
        </authorList>
    </citation>
    <scope>NUCLEOTIDE SEQUENCE [LARGE SCALE GENOMIC DNA]</scope>
    <source>
        <strain evidence="1 2">JM2-8</strain>
    </source>
</reference>
<dbReference type="EMBL" id="JASNJE010000018">
    <property type="protein sequence ID" value="MDK3074307.1"/>
    <property type="molecule type" value="Genomic_DNA"/>
</dbReference>